<gene>
    <name evidence="1" type="ORF">AB6724_20175</name>
</gene>
<dbReference type="Proteomes" id="UP001561046">
    <property type="component" value="Unassembled WGS sequence"/>
</dbReference>
<evidence type="ECO:0000313" key="2">
    <source>
        <dbReference type="Proteomes" id="UP001561046"/>
    </source>
</evidence>
<dbReference type="Pfam" id="PF13671">
    <property type="entry name" value="AAA_33"/>
    <property type="match status" value="1"/>
</dbReference>
<dbReference type="SUPFAM" id="SSF52540">
    <property type="entry name" value="P-loop containing nucleoside triphosphate hydrolases"/>
    <property type="match status" value="1"/>
</dbReference>
<dbReference type="Gene3D" id="3.40.50.300">
    <property type="entry name" value="P-loop containing nucleotide triphosphate hydrolases"/>
    <property type="match status" value="1"/>
</dbReference>
<proteinExistence type="predicted"/>
<dbReference type="InterPro" id="IPR027417">
    <property type="entry name" value="P-loop_NTPase"/>
</dbReference>
<accession>A0ABV3ZZW1</accession>
<organism evidence="1 2">
    <name type="scientific">Comamonas guangdongensis</name>
    <dbReference type="NCBI Taxonomy" id="510515"/>
    <lineage>
        <taxon>Bacteria</taxon>
        <taxon>Pseudomonadati</taxon>
        <taxon>Pseudomonadota</taxon>
        <taxon>Betaproteobacteria</taxon>
        <taxon>Burkholderiales</taxon>
        <taxon>Comamonadaceae</taxon>
        <taxon>Comamonas</taxon>
    </lineage>
</organism>
<comment type="caution">
    <text evidence="1">The sequence shown here is derived from an EMBL/GenBank/DDBJ whole genome shotgun (WGS) entry which is preliminary data.</text>
</comment>
<name>A0ABV3ZZW1_9BURK</name>
<reference evidence="1 2" key="1">
    <citation type="journal article" date="2013" name="Int. J. Syst. Evol. Microbiol.">
        <title>Comamonas guangdongensis sp. nov., isolated from subterranean forest sediment, and emended description of the genus Comamonas.</title>
        <authorList>
            <person name="Zhang J."/>
            <person name="Wang Y."/>
            <person name="Zhou S."/>
            <person name="Wu C."/>
            <person name="He J."/>
            <person name="Li F."/>
        </authorList>
    </citation>
    <scope>NUCLEOTIDE SEQUENCE [LARGE SCALE GENOMIC DNA]</scope>
    <source>
        <strain evidence="1 2">CCTCC AB2011133</strain>
    </source>
</reference>
<protein>
    <submittedName>
        <fullName evidence="1">AAA family ATPase</fullName>
    </submittedName>
</protein>
<evidence type="ECO:0000313" key="1">
    <source>
        <dbReference type="EMBL" id="MEX8195157.1"/>
    </source>
</evidence>
<keyword evidence="2" id="KW-1185">Reference proteome</keyword>
<sequence length="177" mass="19435">MEPCTMDASPRAPAAASTTTGTLHLMCGKIASGKSTLARQLAQSPHTILISEDGWLAQLYPEELQSVADYVRLSARLRLAVAAHIVSVLRAGSSVVLDFPANTVQTRAWARSIFEQAEAAHVLHHLDFSNEICRSRLQARNRSAEHQFQATDAQFGAITRYFVPPSPEEGFNLVEHR</sequence>
<dbReference type="EMBL" id="JBFYGN010000034">
    <property type="protein sequence ID" value="MEX8195157.1"/>
    <property type="molecule type" value="Genomic_DNA"/>
</dbReference>